<evidence type="ECO:0000256" key="4">
    <source>
        <dbReference type="ARBA" id="ARBA00022692"/>
    </source>
</evidence>
<dbReference type="UniPathway" id="UPA00665"/>
<keyword evidence="2 9" id="KW-1003">Cell membrane</keyword>
<evidence type="ECO:0000313" key="12">
    <source>
        <dbReference type="EMBL" id="BAV87712.1"/>
    </source>
</evidence>
<keyword evidence="5 9" id="KW-0064">Aspartyl protease</keyword>
<keyword evidence="4 9" id="KW-0812">Transmembrane</keyword>
<dbReference type="Proteomes" id="UP000250241">
    <property type="component" value="Chromosome"/>
</dbReference>
<dbReference type="PANTHER" id="PTHR33695">
    <property type="entry name" value="LIPOPROTEIN SIGNAL PEPTIDASE"/>
    <property type="match status" value="1"/>
</dbReference>
<dbReference type="GO" id="GO:0006508">
    <property type="term" value="P:proteolysis"/>
    <property type="evidence" value="ECO:0007669"/>
    <property type="project" value="UniProtKB-KW"/>
</dbReference>
<feature type="transmembrane region" description="Helical" evidence="9">
    <location>
        <begin position="162"/>
        <end position="187"/>
    </location>
</feature>
<keyword evidence="13" id="KW-1185">Reference proteome</keyword>
<dbReference type="EC" id="3.4.23.36" evidence="9"/>
<feature type="active site" evidence="9">
    <location>
        <position position="172"/>
    </location>
</feature>
<dbReference type="GO" id="GO:0004190">
    <property type="term" value="F:aspartic-type endopeptidase activity"/>
    <property type="evidence" value="ECO:0007669"/>
    <property type="project" value="UniProtKB-UniRule"/>
</dbReference>
<dbReference type="AlphaFoldDB" id="A0A2Z5QZ35"/>
<feature type="region of interest" description="Disordered" evidence="11">
    <location>
        <begin position="196"/>
        <end position="220"/>
    </location>
</feature>
<reference evidence="12 13" key="1">
    <citation type="submission" date="2016-10" db="EMBL/GenBank/DDBJ databases">
        <title>Genome sequence of Rothia aeria strain JCM11412.</title>
        <authorList>
            <person name="Nambu T."/>
        </authorList>
    </citation>
    <scope>NUCLEOTIDE SEQUENCE [LARGE SCALE GENOMIC DNA]</scope>
    <source>
        <strain evidence="12 13">JCM 11412</strain>
    </source>
</reference>
<evidence type="ECO:0000256" key="8">
    <source>
        <dbReference type="ARBA" id="ARBA00023136"/>
    </source>
</evidence>
<name>A0A2Z5QZ35_9MICC</name>
<keyword evidence="7 9" id="KW-1133">Transmembrane helix</keyword>
<dbReference type="EMBL" id="AP017895">
    <property type="protein sequence ID" value="BAV87712.1"/>
    <property type="molecule type" value="Genomic_DNA"/>
</dbReference>
<dbReference type="HAMAP" id="MF_00161">
    <property type="entry name" value="LspA"/>
    <property type="match status" value="1"/>
</dbReference>
<evidence type="ECO:0000256" key="6">
    <source>
        <dbReference type="ARBA" id="ARBA00022801"/>
    </source>
</evidence>
<dbReference type="Pfam" id="PF01252">
    <property type="entry name" value="Peptidase_A8"/>
    <property type="match status" value="1"/>
</dbReference>
<evidence type="ECO:0000256" key="1">
    <source>
        <dbReference type="ARBA" id="ARBA00006139"/>
    </source>
</evidence>
<evidence type="ECO:0000256" key="5">
    <source>
        <dbReference type="ARBA" id="ARBA00022750"/>
    </source>
</evidence>
<proteinExistence type="inferred from homology"/>
<comment type="subcellular location">
    <subcellularLocation>
        <location evidence="9">Cell membrane</location>
        <topology evidence="9">Multi-pass membrane protein</topology>
    </subcellularLocation>
</comment>
<keyword evidence="12" id="KW-0449">Lipoprotein</keyword>
<dbReference type="InterPro" id="IPR001872">
    <property type="entry name" value="Peptidase_A8"/>
</dbReference>
<evidence type="ECO:0000256" key="11">
    <source>
        <dbReference type="SAM" id="MobiDB-lite"/>
    </source>
</evidence>
<dbReference type="PRINTS" id="PR00781">
    <property type="entry name" value="LIPOSIGPTASE"/>
</dbReference>
<gene>
    <name evidence="9" type="primary">lspA</name>
    <name evidence="12" type="ORF">RA11412_1413</name>
</gene>
<sequence length="235" mass="26063">MKDEHTHAATTSKEQAAESGSGSTGSPRPHVISRRVFSTRSAWTLALLLAATVFIIDQGTKYLVVTRMEIGERTPVIEGLLWWYSIRNSGAAFSFGEGATWVFTLIMAVAAVVVVYTLRKTRALGWVLALGGLLGGVLGNLFDRLFREPGFGTGHVVDFISVPNFAIFNIADSAICVCMALIVLLNFRGMTLAGTRAESPQRTTPEHHTDDTPATWRKRHERYRAYARERRRHSR</sequence>
<comment type="pathway">
    <text evidence="9">Protein modification; lipoprotein biosynthesis (signal peptide cleavage).</text>
</comment>
<feature type="transmembrane region" description="Helical" evidence="9">
    <location>
        <begin position="37"/>
        <end position="56"/>
    </location>
</feature>
<evidence type="ECO:0000256" key="7">
    <source>
        <dbReference type="ARBA" id="ARBA00022989"/>
    </source>
</evidence>
<comment type="similarity">
    <text evidence="1 9 10">Belongs to the peptidase A8 family.</text>
</comment>
<keyword evidence="6 9" id="KW-0378">Hydrolase</keyword>
<feature type="transmembrane region" description="Helical" evidence="9">
    <location>
        <begin position="123"/>
        <end position="142"/>
    </location>
</feature>
<feature type="region of interest" description="Disordered" evidence="11">
    <location>
        <begin position="1"/>
        <end position="30"/>
    </location>
</feature>
<dbReference type="KEGG" id="raj:RA11412_1413"/>
<dbReference type="GO" id="GO:0005886">
    <property type="term" value="C:plasma membrane"/>
    <property type="evidence" value="ECO:0007669"/>
    <property type="project" value="UniProtKB-SubCell"/>
</dbReference>
<accession>A0A2Z5QZ35</accession>
<feature type="transmembrane region" description="Helical" evidence="9">
    <location>
        <begin position="98"/>
        <end position="116"/>
    </location>
</feature>
<dbReference type="PANTHER" id="PTHR33695:SF1">
    <property type="entry name" value="LIPOPROTEIN SIGNAL PEPTIDASE"/>
    <property type="match status" value="1"/>
</dbReference>
<keyword evidence="3 9" id="KW-0645">Protease</keyword>
<evidence type="ECO:0000256" key="2">
    <source>
        <dbReference type="ARBA" id="ARBA00022475"/>
    </source>
</evidence>
<evidence type="ECO:0000256" key="3">
    <source>
        <dbReference type="ARBA" id="ARBA00022670"/>
    </source>
</evidence>
<dbReference type="NCBIfam" id="TIGR00077">
    <property type="entry name" value="lspA"/>
    <property type="match status" value="1"/>
</dbReference>
<keyword evidence="8 9" id="KW-0472">Membrane</keyword>
<feature type="compositionally biased region" description="Polar residues" evidence="11">
    <location>
        <begin position="8"/>
        <end position="26"/>
    </location>
</feature>
<comment type="catalytic activity">
    <reaction evidence="9">
        <text>Release of signal peptides from bacterial membrane prolipoproteins. Hydrolyzes -Xaa-Yaa-Zaa-|-(S,diacylglyceryl)Cys-, in which Xaa is hydrophobic (preferably Leu), and Yaa (Ala or Ser) and Zaa (Gly or Ala) have small, neutral side chains.</text>
        <dbReference type="EC" id="3.4.23.36"/>
    </reaction>
</comment>
<evidence type="ECO:0000256" key="9">
    <source>
        <dbReference type="HAMAP-Rule" id="MF_00161"/>
    </source>
</evidence>
<comment type="function">
    <text evidence="9">This protein specifically catalyzes the removal of signal peptides from prolipoproteins.</text>
</comment>
<evidence type="ECO:0000313" key="13">
    <source>
        <dbReference type="Proteomes" id="UP000250241"/>
    </source>
</evidence>
<protein>
    <recommendedName>
        <fullName evidence="9">Lipoprotein signal peptidase</fullName>
        <ecNumber evidence="9">3.4.23.36</ecNumber>
    </recommendedName>
    <alternativeName>
        <fullName evidence="9">Prolipoprotein signal peptidase</fullName>
    </alternativeName>
    <alternativeName>
        <fullName evidence="9">Signal peptidase II</fullName>
        <shortName evidence="9">SPase II</shortName>
    </alternativeName>
</protein>
<organism evidence="12 13">
    <name type="scientific">Rothia aeria</name>
    <dbReference type="NCBI Taxonomy" id="172042"/>
    <lineage>
        <taxon>Bacteria</taxon>
        <taxon>Bacillati</taxon>
        <taxon>Actinomycetota</taxon>
        <taxon>Actinomycetes</taxon>
        <taxon>Micrococcales</taxon>
        <taxon>Micrococcaceae</taxon>
        <taxon>Rothia</taxon>
    </lineage>
</organism>
<evidence type="ECO:0000256" key="10">
    <source>
        <dbReference type="RuleBase" id="RU004181"/>
    </source>
</evidence>
<feature type="active site" evidence="9">
    <location>
        <position position="158"/>
    </location>
</feature>